<protein>
    <submittedName>
        <fullName evidence="1">Glycosyltransferase</fullName>
        <ecNumber evidence="1">2.4.-.-</ecNumber>
    </submittedName>
</protein>
<keyword evidence="1" id="KW-0328">Glycosyltransferase</keyword>
<sequence length="172" mass="18704">MAGLENTVPCCRFTARQCREALGNYPVVGEEWDSPEAIIDVGIVPNALVVQILREADVAVFPNRAEGGTNLAAMESLACGVPTILSANTGHLDLIDEAHCYSLKTQNPVQPTAQFPGTEGWGESQVDEVVEMLEQVYQNRACACQKGLAAAQFMQRLSWENQVNHLLQVAFS</sequence>
<reference evidence="1 2" key="1">
    <citation type="journal article" date="2016" name="Genome Announc.">
        <title>Draft Genome Sequence of the Thermotolerant Cyanobacterium Desertifilum sp. IPPAS B-1220.</title>
        <authorList>
            <person name="Mironov K.S."/>
            <person name="Sinetova M.A."/>
            <person name="Bolatkhan K."/>
            <person name="Zayadan B.K."/>
            <person name="Ustinova V.V."/>
            <person name="Kupriyanova E.V."/>
            <person name="Skrypnik A.N."/>
            <person name="Gogoleva N.E."/>
            <person name="Gogolev Y.V."/>
            <person name="Los D.A."/>
        </authorList>
    </citation>
    <scope>NUCLEOTIDE SEQUENCE [LARGE SCALE GENOMIC DNA]</scope>
    <source>
        <strain evidence="1 2">IPPAS B-1220</strain>
    </source>
</reference>
<name>A0ACD5GUW0_9CYAN</name>
<keyword evidence="1" id="KW-0808">Transferase</keyword>
<evidence type="ECO:0000313" key="2">
    <source>
        <dbReference type="Proteomes" id="UP000095472"/>
    </source>
</evidence>
<gene>
    <name evidence="1" type="ORF">BH720_033595</name>
</gene>
<dbReference type="Proteomes" id="UP000095472">
    <property type="component" value="Chromosome"/>
</dbReference>
<dbReference type="EMBL" id="CP182909">
    <property type="protein sequence ID" value="XPM63976.1"/>
    <property type="molecule type" value="Genomic_DNA"/>
</dbReference>
<organism evidence="1 2">
    <name type="scientific">Desertifilum tharense IPPAS B-1220</name>
    <dbReference type="NCBI Taxonomy" id="1781255"/>
    <lineage>
        <taxon>Bacteria</taxon>
        <taxon>Bacillati</taxon>
        <taxon>Cyanobacteriota</taxon>
        <taxon>Cyanophyceae</taxon>
        <taxon>Desertifilales</taxon>
        <taxon>Desertifilaceae</taxon>
        <taxon>Desertifilum</taxon>
    </lineage>
</organism>
<accession>A0ACD5GUW0</accession>
<keyword evidence="2" id="KW-1185">Reference proteome</keyword>
<dbReference type="EC" id="2.4.-.-" evidence="1"/>
<evidence type="ECO:0000313" key="1">
    <source>
        <dbReference type="EMBL" id="XPM63976.1"/>
    </source>
</evidence>
<proteinExistence type="predicted"/>